<sequence length="320" mass="35573">MEAPIPMEHVLLRVKVLNLAYLTVALPLFTLVFCFATSMLFQYTAVNTTVCKVYNFCPSVSAITGISPQRYVWRTGVALHTGPRLLLASLYPRYYSRRALLVEAPRRPLFLRLARANYLLHLTEALSLVGVTYVSNRENYPVHEKIFIIFMVSSLLYMVGTCIAANMCQHKNDTEMEKKSRRLKMSLLGLTLAASAGMLYFFYKHRIHCVELAFSWFSLCEYFICVCNMAFHLTLVYDIPDEELLVGVPLGVPNSSKPASKDHVRLGYCATEAHSWARGGASASAAAMTSLLWNAQTGEARAVAAEPVAAAAPARQLCAV</sequence>
<proteinExistence type="predicted"/>
<gene>
    <name evidence="1" type="ORF">HPB47_000566</name>
</gene>
<accession>A0AC60PTC8</accession>
<dbReference type="Proteomes" id="UP000805193">
    <property type="component" value="Unassembled WGS sequence"/>
</dbReference>
<comment type="caution">
    <text evidence="1">The sequence shown here is derived from an EMBL/GenBank/DDBJ whole genome shotgun (WGS) entry which is preliminary data.</text>
</comment>
<evidence type="ECO:0000313" key="2">
    <source>
        <dbReference type="Proteomes" id="UP000805193"/>
    </source>
</evidence>
<evidence type="ECO:0000313" key="1">
    <source>
        <dbReference type="EMBL" id="KAG0423666.1"/>
    </source>
</evidence>
<organism evidence="1 2">
    <name type="scientific">Ixodes persulcatus</name>
    <name type="common">Taiga tick</name>
    <dbReference type="NCBI Taxonomy" id="34615"/>
    <lineage>
        <taxon>Eukaryota</taxon>
        <taxon>Metazoa</taxon>
        <taxon>Ecdysozoa</taxon>
        <taxon>Arthropoda</taxon>
        <taxon>Chelicerata</taxon>
        <taxon>Arachnida</taxon>
        <taxon>Acari</taxon>
        <taxon>Parasitiformes</taxon>
        <taxon>Ixodida</taxon>
        <taxon>Ixodoidea</taxon>
        <taxon>Ixodidae</taxon>
        <taxon>Ixodinae</taxon>
        <taxon>Ixodes</taxon>
    </lineage>
</organism>
<dbReference type="EMBL" id="JABSTQ010010068">
    <property type="protein sequence ID" value="KAG0423666.1"/>
    <property type="molecule type" value="Genomic_DNA"/>
</dbReference>
<protein>
    <submittedName>
        <fullName evidence="1">Uncharacterized protein</fullName>
    </submittedName>
</protein>
<name>A0AC60PTC8_IXOPE</name>
<keyword evidence="2" id="KW-1185">Reference proteome</keyword>
<reference evidence="1 2" key="1">
    <citation type="journal article" date="2020" name="Cell">
        <title>Large-Scale Comparative Analyses of Tick Genomes Elucidate Their Genetic Diversity and Vector Capacities.</title>
        <authorList>
            <consortium name="Tick Genome and Microbiome Consortium (TIGMIC)"/>
            <person name="Jia N."/>
            <person name="Wang J."/>
            <person name="Shi W."/>
            <person name="Du L."/>
            <person name="Sun Y."/>
            <person name="Zhan W."/>
            <person name="Jiang J.F."/>
            <person name="Wang Q."/>
            <person name="Zhang B."/>
            <person name="Ji P."/>
            <person name="Bell-Sakyi L."/>
            <person name="Cui X.M."/>
            <person name="Yuan T.T."/>
            <person name="Jiang B.G."/>
            <person name="Yang W.F."/>
            <person name="Lam T.T."/>
            <person name="Chang Q.C."/>
            <person name="Ding S.J."/>
            <person name="Wang X.J."/>
            <person name="Zhu J.G."/>
            <person name="Ruan X.D."/>
            <person name="Zhao L."/>
            <person name="Wei J.T."/>
            <person name="Ye R.Z."/>
            <person name="Que T.C."/>
            <person name="Du C.H."/>
            <person name="Zhou Y.H."/>
            <person name="Cheng J.X."/>
            <person name="Dai P.F."/>
            <person name="Guo W.B."/>
            <person name="Han X.H."/>
            <person name="Huang E.J."/>
            <person name="Li L.F."/>
            <person name="Wei W."/>
            <person name="Gao Y.C."/>
            <person name="Liu J.Z."/>
            <person name="Shao H.Z."/>
            <person name="Wang X."/>
            <person name="Wang C.C."/>
            <person name="Yang T.C."/>
            <person name="Huo Q.B."/>
            <person name="Li W."/>
            <person name="Chen H.Y."/>
            <person name="Chen S.E."/>
            <person name="Zhou L.G."/>
            <person name="Ni X.B."/>
            <person name="Tian J.H."/>
            <person name="Sheng Y."/>
            <person name="Liu T."/>
            <person name="Pan Y.S."/>
            <person name="Xia L.Y."/>
            <person name="Li J."/>
            <person name="Zhao F."/>
            <person name="Cao W.C."/>
        </authorList>
    </citation>
    <scope>NUCLEOTIDE SEQUENCE [LARGE SCALE GENOMIC DNA]</scope>
    <source>
        <strain evidence="1">Iper-2018</strain>
    </source>
</reference>